<protein>
    <recommendedName>
        <fullName evidence="2">JmjC domain-containing protein</fullName>
    </recommendedName>
</protein>
<dbReference type="Gene3D" id="6.10.140.1470">
    <property type="match status" value="1"/>
</dbReference>
<dbReference type="InParanoid" id="C1E406"/>
<dbReference type="OrthoDB" id="263283at2759"/>
<evidence type="ECO:0000313" key="3">
    <source>
        <dbReference type="EMBL" id="ACO63027.1"/>
    </source>
</evidence>
<dbReference type="EMBL" id="CP001325">
    <property type="protein sequence ID" value="ACO63027.1"/>
    <property type="molecule type" value="Genomic_DNA"/>
</dbReference>
<keyword evidence="4" id="KW-1185">Reference proteome</keyword>
<organism evidence="3 4">
    <name type="scientific">Micromonas commoda (strain RCC299 / NOUM17 / CCMP2709)</name>
    <name type="common">Picoplanktonic green alga</name>
    <dbReference type="NCBI Taxonomy" id="296587"/>
    <lineage>
        <taxon>Eukaryota</taxon>
        <taxon>Viridiplantae</taxon>
        <taxon>Chlorophyta</taxon>
        <taxon>Mamiellophyceae</taxon>
        <taxon>Mamiellales</taxon>
        <taxon>Mamiellaceae</taxon>
        <taxon>Micromonas</taxon>
    </lineage>
</organism>
<dbReference type="InterPro" id="IPR003347">
    <property type="entry name" value="JmjC_dom"/>
</dbReference>
<evidence type="ECO:0000313" key="4">
    <source>
        <dbReference type="Proteomes" id="UP000002009"/>
    </source>
</evidence>
<dbReference type="KEGG" id="mis:MICPUN_70819"/>
<dbReference type="PANTHER" id="PTHR12461">
    <property type="entry name" value="HYPOXIA-INDUCIBLE FACTOR 1 ALPHA INHIBITOR-RELATED"/>
    <property type="match status" value="1"/>
</dbReference>
<dbReference type="GO" id="GO:0031591">
    <property type="term" value="P:wybutosine biosynthetic process"/>
    <property type="evidence" value="ECO:0007669"/>
    <property type="project" value="TreeGrafter"/>
</dbReference>
<feature type="non-terminal residue" evidence="3">
    <location>
        <position position="322"/>
    </location>
</feature>
<dbReference type="OMA" id="PYRNICK"/>
<dbReference type="RefSeq" id="XP_002501769.1">
    <property type="nucleotide sequence ID" value="XM_002501723.1"/>
</dbReference>
<dbReference type="Proteomes" id="UP000002009">
    <property type="component" value="Chromosome 4"/>
</dbReference>
<dbReference type="PROSITE" id="PS51184">
    <property type="entry name" value="JMJC"/>
    <property type="match status" value="1"/>
</dbReference>
<dbReference type="eggNOG" id="KOG2132">
    <property type="taxonomic scope" value="Eukaryota"/>
</dbReference>
<reference evidence="3 4" key="1">
    <citation type="journal article" date="2009" name="Science">
        <title>Green evolution and dynamic adaptations revealed by genomes of the marine picoeukaryotes Micromonas.</title>
        <authorList>
            <person name="Worden A.Z."/>
            <person name="Lee J.H."/>
            <person name="Mock T."/>
            <person name="Rouze P."/>
            <person name="Simmons M.P."/>
            <person name="Aerts A.L."/>
            <person name="Allen A.E."/>
            <person name="Cuvelier M.L."/>
            <person name="Derelle E."/>
            <person name="Everett M.V."/>
            <person name="Foulon E."/>
            <person name="Grimwood J."/>
            <person name="Gundlach H."/>
            <person name="Henrissat B."/>
            <person name="Napoli C."/>
            <person name="McDonald S.M."/>
            <person name="Parker M.S."/>
            <person name="Rombauts S."/>
            <person name="Salamov A."/>
            <person name="Von Dassow P."/>
            <person name="Badger J.H."/>
            <person name="Coutinho P.M."/>
            <person name="Demir E."/>
            <person name="Dubchak I."/>
            <person name="Gentemann C."/>
            <person name="Eikrem W."/>
            <person name="Gready J.E."/>
            <person name="John U."/>
            <person name="Lanier W."/>
            <person name="Lindquist E.A."/>
            <person name="Lucas S."/>
            <person name="Mayer K.F."/>
            <person name="Moreau H."/>
            <person name="Not F."/>
            <person name="Otillar R."/>
            <person name="Panaud O."/>
            <person name="Pangilinan J."/>
            <person name="Paulsen I."/>
            <person name="Piegu B."/>
            <person name="Poliakov A."/>
            <person name="Robbens S."/>
            <person name="Schmutz J."/>
            <person name="Toulza E."/>
            <person name="Wyss T."/>
            <person name="Zelensky A."/>
            <person name="Zhou K."/>
            <person name="Armbrust E.V."/>
            <person name="Bhattacharya D."/>
            <person name="Goodenough U.W."/>
            <person name="Van de Peer Y."/>
            <person name="Grigoriev I.V."/>
        </authorList>
    </citation>
    <scope>NUCLEOTIDE SEQUENCE [LARGE SCALE GENOMIC DNA]</scope>
    <source>
        <strain evidence="4">RCC299 / NOUM17</strain>
    </source>
</reference>
<accession>C1E406</accession>
<sequence length="322" mass="35437">EEFAELVTSRGEPVILTGMPMGKASALWTPDYLTSSGIETDTTVVVDLAGHRKPGTRRNFTFRKMTFGELIQRVSSNCAGSAEEANNKSLSPVVSFGEKYYLRSVAHKAPADLSCMFPSLAADLRPGMVLPGGTGECSHTLWPRDAYHSSVLRIASPGTALWTHYDTHDNLLAQVRGRKTVTLWAPDAEPFLYVEGSSSRVDDIVVPDLTRFPLFSEVSDKRWVASLGPGEALYIPALWFHHVLSHPKCPEFGDMSIAVNVFWRCLPEQEHDAGDLYGNKDPPAARQASELAARAGAAISQLPEPHKSFYARRTIKRLAEQL</sequence>
<feature type="non-terminal residue" evidence="3">
    <location>
        <position position="1"/>
    </location>
</feature>
<proteinExistence type="inferred from homology"/>
<evidence type="ECO:0000256" key="1">
    <source>
        <dbReference type="ARBA" id="ARBA00006801"/>
    </source>
</evidence>
<dbReference type="AlphaFoldDB" id="C1E406"/>
<name>C1E406_MICCC</name>
<dbReference type="SUPFAM" id="SSF51197">
    <property type="entry name" value="Clavaminate synthase-like"/>
    <property type="match status" value="1"/>
</dbReference>
<evidence type="ECO:0000259" key="2">
    <source>
        <dbReference type="PROSITE" id="PS51184"/>
    </source>
</evidence>
<dbReference type="Gene3D" id="2.60.120.650">
    <property type="entry name" value="Cupin"/>
    <property type="match status" value="1"/>
</dbReference>
<dbReference type="GO" id="GO:0000049">
    <property type="term" value="F:tRNA binding"/>
    <property type="evidence" value="ECO:0007669"/>
    <property type="project" value="TreeGrafter"/>
</dbReference>
<dbReference type="Pfam" id="PF13621">
    <property type="entry name" value="Cupin_8"/>
    <property type="match status" value="1"/>
</dbReference>
<comment type="similarity">
    <text evidence="1">Belongs to the JARID1 histone demethylase family.</text>
</comment>
<dbReference type="InterPro" id="IPR041667">
    <property type="entry name" value="Cupin_8"/>
</dbReference>
<feature type="domain" description="JmjC" evidence="2">
    <location>
        <begin position="98"/>
        <end position="280"/>
    </location>
</feature>
<dbReference type="PANTHER" id="PTHR12461:SF104">
    <property type="entry name" value="TRNA WYBUTOSINE-SYNTHESIZING PROTEIN 5"/>
    <property type="match status" value="1"/>
</dbReference>
<gene>
    <name evidence="3" type="ORF">MICPUN_70819</name>
</gene>
<dbReference type="GeneID" id="8242673"/>